<feature type="transmembrane region" description="Helical" evidence="5">
    <location>
        <begin position="293"/>
        <end position="310"/>
    </location>
</feature>
<evidence type="ECO:0000256" key="4">
    <source>
        <dbReference type="ARBA" id="ARBA00023136"/>
    </source>
</evidence>
<organism evidence="7 8">
    <name type="scientific">Batillaria attramentaria</name>
    <dbReference type="NCBI Taxonomy" id="370345"/>
    <lineage>
        <taxon>Eukaryota</taxon>
        <taxon>Metazoa</taxon>
        <taxon>Spiralia</taxon>
        <taxon>Lophotrochozoa</taxon>
        <taxon>Mollusca</taxon>
        <taxon>Gastropoda</taxon>
        <taxon>Caenogastropoda</taxon>
        <taxon>Sorbeoconcha</taxon>
        <taxon>Cerithioidea</taxon>
        <taxon>Batillariidae</taxon>
        <taxon>Batillaria</taxon>
    </lineage>
</organism>
<evidence type="ECO:0000256" key="1">
    <source>
        <dbReference type="ARBA" id="ARBA00004141"/>
    </source>
</evidence>
<gene>
    <name evidence="7" type="ORF">BaRGS_00035920</name>
</gene>
<dbReference type="PANTHER" id="PTHR11132">
    <property type="entry name" value="SOLUTE CARRIER FAMILY 35"/>
    <property type="match status" value="1"/>
</dbReference>
<dbReference type="EMBL" id="JACVVK020000493">
    <property type="protein sequence ID" value="KAK7471432.1"/>
    <property type="molecule type" value="Genomic_DNA"/>
</dbReference>
<keyword evidence="4 5" id="KW-0472">Membrane</keyword>
<name>A0ABD0JE07_9CAEN</name>
<dbReference type="InterPro" id="IPR050186">
    <property type="entry name" value="TPT_transporter"/>
</dbReference>
<evidence type="ECO:0000313" key="7">
    <source>
        <dbReference type="EMBL" id="KAK7471432.1"/>
    </source>
</evidence>
<dbReference type="Pfam" id="PF03151">
    <property type="entry name" value="TPT"/>
    <property type="match status" value="1"/>
</dbReference>
<feature type="transmembrane region" description="Helical" evidence="5">
    <location>
        <begin position="162"/>
        <end position="187"/>
    </location>
</feature>
<dbReference type="InterPro" id="IPR037185">
    <property type="entry name" value="EmrE-like"/>
</dbReference>
<dbReference type="Proteomes" id="UP001519460">
    <property type="component" value="Unassembled WGS sequence"/>
</dbReference>
<protein>
    <recommendedName>
        <fullName evidence="6">Sugar phosphate transporter domain-containing protein</fullName>
    </recommendedName>
</protein>
<feature type="transmembrane region" description="Helical" evidence="5">
    <location>
        <begin position="12"/>
        <end position="29"/>
    </location>
</feature>
<sequence>MAAGGGLLRCHVLFVIACHWAMAITLVFVNKQLMDQGQQGPDITVFITWSQTLVALAAIFIGIALKRLLDQRSIQCGIAPQAFLDKNVLAMSFTYIGVIVMNNLLLKHIGVAFYQVARSSTIIFTVIFSRTFLGVPVSKQVICSCLLIMCGFFMSADQERLLSSLTFLGVLYGILASLFAALCGIYIKRVDKFVDGSSFKVSLMNNLNSFVLLVPLVLSTGQLQWVWTNGELQDFMLWWRLLLTGVLSLLVGLTSVRVISVTSPVTHHISVNAKSLLQTLLAVLVNSETKTAIWWVGNFLVMAGILIYSLSSTRRSSSREIEVAVQEYQISASTEGTISFKQHNSDSDSEIV</sequence>
<comment type="caution">
    <text evidence="7">The sequence shown here is derived from an EMBL/GenBank/DDBJ whole genome shotgun (WGS) entry which is preliminary data.</text>
</comment>
<proteinExistence type="predicted"/>
<keyword evidence="3 5" id="KW-1133">Transmembrane helix</keyword>
<feature type="domain" description="Sugar phosphate transporter" evidence="6">
    <location>
        <begin position="12"/>
        <end position="309"/>
    </location>
</feature>
<feature type="transmembrane region" description="Helical" evidence="5">
    <location>
        <begin position="207"/>
        <end position="225"/>
    </location>
</feature>
<accession>A0ABD0JE07</accession>
<keyword evidence="8" id="KW-1185">Reference proteome</keyword>
<feature type="transmembrane region" description="Helical" evidence="5">
    <location>
        <begin position="49"/>
        <end position="68"/>
    </location>
</feature>
<feature type="transmembrane region" description="Helical" evidence="5">
    <location>
        <begin position="237"/>
        <end position="259"/>
    </location>
</feature>
<comment type="subcellular location">
    <subcellularLocation>
        <location evidence="1">Membrane</location>
        <topology evidence="1">Multi-pass membrane protein</topology>
    </subcellularLocation>
</comment>
<feature type="transmembrane region" description="Helical" evidence="5">
    <location>
        <begin position="88"/>
        <end position="106"/>
    </location>
</feature>
<dbReference type="GO" id="GO:0016020">
    <property type="term" value="C:membrane"/>
    <property type="evidence" value="ECO:0007669"/>
    <property type="project" value="UniProtKB-SubCell"/>
</dbReference>
<reference evidence="7 8" key="1">
    <citation type="journal article" date="2023" name="Sci. Data">
        <title>Genome assembly of the Korean intertidal mud-creeper Batillaria attramentaria.</title>
        <authorList>
            <person name="Patra A.K."/>
            <person name="Ho P.T."/>
            <person name="Jun S."/>
            <person name="Lee S.J."/>
            <person name="Kim Y."/>
            <person name="Won Y.J."/>
        </authorList>
    </citation>
    <scope>NUCLEOTIDE SEQUENCE [LARGE SCALE GENOMIC DNA]</scope>
    <source>
        <strain evidence="7">Wonlab-2016</strain>
    </source>
</reference>
<evidence type="ECO:0000259" key="6">
    <source>
        <dbReference type="Pfam" id="PF03151"/>
    </source>
</evidence>
<dbReference type="InterPro" id="IPR004853">
    <property type="entry name" value="Sugar_P_trans_dom"/>
</dbReference>
<evidence type="ECO:0000256" key="5">
    <source>
        <dbReference type="SAM" id="Phobius"/>
    </source>
</evidence>
<dbReference type="SUPFAM" id="SSF103481">
    <property type="entry name" value="Multidrug resistance efflux transporter EmrE"/>
    <property type="match status" value="2"/>
</dbReference>
<dbReference type="AlphaFoldDB" id="A0ABD0JE07"/>
<feature type="transmembrane region" description="Helical" evidence="5">
    <location>
        <begin position="140"/>
        <end position="156"/>
    </location>
</feature>
<keyword evidence="2 5" id="KW-0812">Transmembrane</keyword>
<evidence type="ECO:0000256" key="2">
    <source>
        <dbReference type="ARBA" id="ARBA00022692"/>
    </source>
</evidence>
<evidence type="ECO:0000313" key="8">
    <source>
        <dbReference type="Proteomes" id="UP001519460"/>
    </source>
</evidence>
<evidence type="ECO:0000256" key="3">
    <source>
        <dbReference type="ARBA" id="ARBA00022989"/>
    </source>
</evidence>